<proteinExistence type="predicted"/>
<comment type="caution">
    <text evidence="1">The sequence shown here is derived from an EMBL/GenBank/DDBJ whole genome shotgun (WGS) entry which is preliminary data.</text>
</comment>
<dbReference type="OrthoDB" id="6149742at2759"/>
<keyword evidence="2" id="KW-1185">Reference proteome</keyword>
<dbReference type="EMBL" id="CACRXK020001249">
    <property type="protein sequence ID" value="CAB3987903.1"/>
    <property type="molecule type" value="Genomic_DNA"/>
</dbReference>
<sequence>MRYIFRHAHQVTALALHKLQRDAFSQCVDEASFSTWEEARKRISPTFLFWDVILQLETLVLLVIRAHRQRNFNLYVEAMEELVPLFFALDHVNYARWASIHIRDLKSLPDNIAKEFQNEGHWAHEQENKIVKSAGGAVGLTENPVAFRRWMRKSGPETTRLLHQFEEQYLGPDSEEFQDRLNHEMGLSAQKTFKKQVNNLVDVIRTMGNPFLDDFPELVTLDSRDCMDDAVAEAVVNLEQLGKKQYQDFVKAVIKDRTISIITITRMLSYNMFIVQFSKREYGRPVSTHNRQYHLQTGFLGRKREDHGYRNG</sequence>
<dbReference type="PANTHER" id="PTHR47018:SF2">
    <property type="entry name" value="TESMIN_TSO1-LIKE CXC DOMAIN-CONTAINING PROTEIN"/>
    <property type="match status" value="1"/>
</dbReference>
<dbReference type="Proteomes" id="UP001152795">
    <property type="component" value="Unassembled WGS sequence"/>
</dbReference>
<evidence type="ECO:0000313" key="2">
    <source>
        <dbReference type="Proteomes" id="UP001152795"/>
    </source>
</evidence>
<protein>
    <submittedName>
        <fullName evidence="1">Uncharacterized protein</fullName>
    </submittedName>
</protein>
<dbReference type="AlphaFoldDB" id="A0A6S7GAC5"/>
<accession>A0A6S7GAC5</accession>
<reference evidence="1" key="1">
    <citation type="submission" date="2020-04" db="EMBL/GenBank/DDBJ databases">
        <authorList>
            <person name="Alioto T."/>
            <person name="Alioto T."/>
            <person name="Gomez Garrido J."/>
        </authorList>
    </citation>
    <scope>NUCLEOTIDE SEQUENCE</scope>
    <source>
        <strain evidence="1">A484AB</strain>
    </source>
</reference>
<evidence type="ECO:0000313" key="1">
    <source>
        <dbReference type="EMBL" id="CAB3987903.1"/>
    </source>
</evidence>
<dbReference type="PANTHER" id="PTHR47018">
    <property type="entry name" value="CXC DOMAIN-CONTAINING PROTEIN-RELATED"/>
    <property type="match status" value="1"/>
</dbReference>
<gene>
    <name evidence="1" type="ORF">PACLA_8A023495</name>
</gene>
<name>A0A6S7GAC5_PARCT</name>
<organism evidence="1 2">
    <name type="scientific">Paramuricea clavata</name>
    <name type="common">Red gorgonian</name>
    <name type="synonym">Violescent sea-whip</name>
    <dbReference type="NCBI Taxonomy" id="317549"/>
    <lineage>
        <taxon>Eukaryota</taxon>
        <taxon>Metazoa</taxon>
        <taxon>Cnidaria</taxon>
        <taxon>Anthozoa</taxon>
        <taxon>Octocorallia</taxon>
        <taxon>Malacalcyonacea</taxon>
        <taxon>Plexauridae</taxon>
        <taxon>Paramuricea</taxon>
    </lineage>
</organism>